<proteinExistence type="predicted"/>
<dbReference type="AlphaFoldDB" id="A0A0F8YH19"/>
<dbReference type="EMBL" id="LAZR01066495">
    <property type="protein sequence ID" value="KKK53459.1"/>
    <property type="molecule type" value="Genomic_DNA"/>
</dbReference>
<evidence type="ECO:0000313" key="1">
    <source>
        <dbReference type="EMBL" id="KKK53459.1"/>
    </source>
</evidence>
<organism evidence="1">
    <name type="scientific">marine sediment metagenome</name>
    <dbReference type="NCBI Taxonomy" id="412755"/>
    <lineage>
        <taxon>unclassified sequences</taxon>
        <taxon>metagenomes</taxon>
        <taxon>ecological metagenomes</taxon>
    </lineage>
</organism>
<comment type="caution">
    <text evidence="1">The sequence shown here is derived from an EMBL/GenBank/DDBJ whole genome shotgun (WGS) entry which is preliminary data.</text>
</comment>
<gene>
    <name evidence="1" type="ORF">LCGC14_3094580</name>
</gene>
<name>A0A0F8YH19_9ZZZZ</name>
<protein>
    <submittedName>
        <fullName evidence="1">Uncharacterized protein</fullName>
    </submittedName>
</protein>
<reference evidence="1" key="1">
    <citation type="journal article" date="2015" name="Nature">
        <title>Complex archaea that bridge the gap between prokaryotes and eukaryotes.</title>
        <authorList>
            <person name="Spang A."/>
            <person name="Saw J.H."/>
            <person name="Jorgensen S.L."/>
            <person name="Zaremba-Niedzwiedzka K."/>
            <person name="Martijn J."/>
            <person name="Lind A.E."/>
            <person name="van Eijk R."/>
            <person name="Schleper C."/>
            <person name="Guy L."/>
            <person name="Ettema T.J."/>
        </authorList>
    </citation>
    <scope>NUCLEOTIDE SEQUENCE</scope>
</reference>
<sequence>MAVGKMGKVKCGVIDGEPNTSRHKWRKTSSGRISASGGLIACIPRPVVADSRFPEVVRHAGPGGLPEGRCLDELASIDYPTTA</sequence>
<accession>A0A0F8YH19</accession>